<evidence type="ECO:0000313" key="1">
    <source>
        <dbReference type="EMBL" id="KAG0421924.1"/>
    </source>
</evidence>
<proteinExistence type="predicted"/>
<gene>
    <name evidence="1" type="ORF">HPB47_002223</name>
</gene>
<dbReference type="EMBL" id="JABSTQ010010299">
    <property type="protein sequence ID" value="KAG0421924.1"/>
    <property type="molecule type" value="Genomic_DNA"/>
</dbReference>
<protein>
    <submittedName>
        <fullName evidence="1">Uncharacterized protein</fullName>
    </submittedName>
</protein>
<reference evidence="1 2" key="1">
    <citation type="journal article" date="2020" name="Cell">
        <title>Large-Scale Comparative Analyses of Tick Genomes Elucidate Their Genetic Diversity and Vector Capacities.</title>
        <authorList>
            <consortium name="Tick Genome and Microbiome Consortium (TIGMIC)"/>
            <person name="Jia N."/>
            <person name="Wang J."/>
            <person name="Shi W."/>
            <person name="Du L."/>
            <person name="Sun Y."/>
            <person name="Zhan W."/>
            <person name="Jiang J.F."/>
            <person name="Wang Q."/>
            <person name="Zhang B."/>
            <person name="Ji P."/>
            <person name="Bell-Sakyi L."/>
            <person name="Cui X.M."/>
            <person name="Yuan T.T."/>
            <person name="Jiang B.G."/>
            <person name="Yang W.F."/>
            <person name="Lam T.T."/>
            <person name="Chang Q.C."/>
            <person name="Ding S.J."/>
            <person name="Wang X.J."/>
            <person name="Zhu J.G."/>
            <person name="Ruan X.D."/>
            <person name="Zhao L."/>
            <person name="Wei J.T."/>
            <person name="Ye R.Z."/>
            <person name="Que T.C."/>
            <person name="Du C.H."/>
            <person name="Zhou Y.H."/>
            <person name="Cheng J.X."/>
            <person name="Dai P.F."/>
            <person name="Guo W.B."/>
            <person name="Han X.H."/>
            <person name="Huang E.J."/>
            <person name="Li L.F."/>
            <person name="Wei W."/>
            <person name="Gao Y.C."/>
            <person name="Liu J.Z."/>
            <person name="Shao H.Z."/>
            <person name="Wang X."/>
            <person name="Wang C.C."/>
            <person name="Yang T.C."/>
            <person name="Huo Q.B."/>
            <person name="Li W."/>
            <person name="Chen H.Y."/>
            <person name="Chen S.E."/>
            <person name="Zhou L.G."/>
            <person name="Ni X.B."/>
            <person name="Tian J.H."/>
            <person name="Sheng Y."/>
            <person name="Liu T."/>
            <person name="Pan Y.S."/>
            <person name="Xia L.Y."/>
            <person name="Li J."/>
            <person name="Zhao F."/>
            <person name="Cao W.C."/>
        </authorList>
    </citation>
    <scope>NUCLEOTIDE SEQUENCE [LARGE SCALE GENOMIC DNA]</scope>
    <source>
        <strain evidence="1">Iper-2018</strain>
    </source>
</reference>
<name>A0AC60PMQ9_IXOPE</name>
<organism evidence="1 2">
    <name type="scientific">Ixodes persulcatus</name>
    <name type="common">Taiga tick</name>
    <dbReference type="NCBI Taxonomy" id="34615"/>
    <lineage>
        <taxon>Eukaryota</taxon>
        <taxon>Metazoa</taxon>
        <taxon>Ecdysozoa</taxon>
        <taxon>Arthropoda</taxon>
        <taxon>Chelicerata</taxon>
        <taxon>Arachnida</taxon>
        <taxon>Acari</taxon>
        <taxon>Parasitiformes</taxon>
        <taxon>Ixodida</taxon>
        <taxon>Ixodoidea</taxon>
        <taxon>Ixodidae</taxon>
        <taxon>Ixodinae</taxon>
        <taxon>Ixodes</taxon>
    </lineage>
</organism>
<comment type="caution">
    <text evidence="1">The sequence shown here is derived from an EMBL/GenBank/DDBJ whole genome shotgun (WGS) entry which is preliminary data.</text>
</comment>
<keyword evidence="2" id="KW-1185">Reference proteome</keyword>
<sequence>MSSFDFKKRRHATSNDAHSIAALTSTNAESPRSVIREIVREEFASITASSQAKPTESSSLKQIIQAEVVAAMQPLPPPRPTHIDTTRALQHFLLPPLNSHLNGAITDRPLLLTTAQSATTAASPGTAGTQRSLHLIALGSSPHFSFKSIASLTVPGIGRASPAEHVTTHYS</sequence>
<dbReference type="Proteomes" id="UP000805193">
    <property type="component" value="Unassembled WGS sequence"/>
</dbReference>
<accession>A0AC60PMQ9</accession>
<evidence type="ECO:0000313" key="2">
    <source>
        <dbReference type="Proteomes" id="UP000805193"/>
    </source>
</evidence>